<dbReference type="SMART" id="SM00343">
    <property type="entry name" value="ZnF_C2HC"/>
    <property type="match status" value="2"/>
</dbReference>
<dbReference type="OrthoDB" id="696912at2759"/>
<dbReference type="GO" id="GO:0003676">
    <property type="term" value="F:nucleic acid binding"/>
    <property type="evidence" value="ECO:0007669"/>
    <property type="project" value="InterPro"/>
</dbReference>
<dbReference type="InterPro" id="IPR005135">
    <property type="entry name" value="Endo/exonuclease/phosphatase"/>
</dbReference>
<name>A0A811N6M3_9POAL</name>
<feature type="compositionally biased region" description="Low complexity" evidence="1">
    <location>
        <begin position="258"/>
        <end position="269"/>
    </location>
</feature>
<feature type="compositionally biased region" description="Low complexity" evidence="1">
    <location>
        <begin position="66"/>
        <end position="85"/>
    </location>
</feature>
<evidence type="ECO:0000313" key="4">
    <source>
        <dbReference type="Proteomes" id="UP000604825"/>
    </source>
</evidence>
<dbReference type="Gene3D" id="4.10.60.10">
    <property type="entry name" value="Zinc finger, CCHC-type"/>
    <property type="match status" value="1"/>
</dbReference>
<sequence>MATLAPTPPPPGTSSSTCPTSVPALGPTATLSAVHPQAPLSSQVPGSSPSPLSQVGRSKGERWRDASPSSSAGGSPSAPSYREVLLSGGASSSPLSQLAEVQVLRPPKVVLLARPRQAFVQDGPDASGWQRYESRHARKKRLKESRGSRRLVPEDLKGRCFNCFATSHRAAVCREGPRCFKCHEIGHRAFSCVGRGQALLSAAPRGRLVWRPKATPRDLGAKKMVVTKTSPGLDGSGAAADHSTSRRHRRRVRKRWRSGAAGQSGSPSQADDDNGDPAAAVNVGVQAPSADILARHRRILDRSARMARAEDELCKALSVAIVGDLVSLSVDVLVDDLARRYELPVESLEFHHLSRDDGLLVLPDEPTAIRVYNEGRPLLLPPFTLYFRRWSRFKNASAVVLPSLVDVELRGIPAHAWELETAEHLLDEWCWVHELHPDTVDRRDYSSFRLKAWCSKPELIPAVMDLDIVEPPVHDEDLKRALSYEIKVAVSVAPLSGVNGVPPPPPRKMILAMVGDVAGGPESPLVADGQLEQSDLLASPSPDIIPIDAPVLAALRSSPMVAPTGVSLEPDVPSVIKTYSRRRMRVAEGDDVVVAPLPDLRRNVVAVAEEADVDGVAVSPHQTPRGLGCVDGVVMSPSVSARLIHVSMVPPVTLVDDNVQSSSFASQQPRPAGVEGEAPFPLTELPLVQSGVVAGPVSPPVREALQVPVGGVQGGVLVSDAAVPCSTEPVMSSPPASPIAAFVFKVVKPVDAILPGPPVPKRRKKILPSNFVPRRSCRVANLPPTTADHSAAVSVCRQLGFADGEERVSIVAMEHYATLFDQPLSREHLKALAVLFGWDAPPGDENYSSFVALPAQGTRGGILVAWWDGSSNVEHYRVHRHSVSVLFQDHGQQPWWFSGIYGPHEDAEKPAFLDELREVRSFCVGPWMLAGDFNMIYSSEDKNNDNINRALMGRFRRFVNEMELKEIPLLGRRYTWSNERASPTLVKLDRVLCTTDWEDLYPNCILQSHATEMSDHCPLVLGLKVGVKGRRRFHFESFWTRLPGFLDMVKSSWDEPVQTSCPLECFSIKLKRLTRALQSWGAKRVGHIKTQLALAREVLHRLEVAQDRRTLSIGEDWLRKELKRLCLKLASLEQTVARLRSRVRFSPIRICALRPAILSSNSMDLSLLIIQSWRKKFGKLSSLCHRDRARVEMGILADFTRHVGGSAATFGFWKFLAQFGGQSVILFINSNLVEWRTGDLIHHREVFDKGTLYPPCSLF</sequence>
<feature type="compositionally biased region" description="Pro residues" evidence="1">
    <location>
        <begin position="1"/>
        <end position="12"/>
    </location>
</feature>
<dbReference type="AlphaFoldDB" id="A0A811N6M3"/>
<dbReference type="PANTHER" id="PTHR33087">
    <property type="entry name" value="OS07G0539200 PROTEIN"/>
    <property type="match status" value="1"/>
</dbReference>
<gene>
    <name evidence="3" type="ORF">NCGR_LOCUS12534</name>
</gene>
<feature type="region of interest" description="Disordered" evidence="1">
    <location>
        <begin position="1"/>
        <end position="85"/>
    </location>
</feature>
<organism evidence="3 4">
    <name type="scientific">Miscanthus lutarioriparius</name>
    <dbReference type="NCBI Taxonomy" id="422564"/>
    <lineage>
        <taxon>Eukaryota</taxon>
        <taxon>Viridiplantae</taxon>
        <taxon>Streptophyta</taxon>
        <taxon>Embryophyta</taxon>
        <taxon>Tracheophyta</taxon>
        <taxon>Spermatophyta</taxon>
        <taxon>Magnoliopsida</taxon>
        <taxon>Liliopsida</taxon>
        <taxon>Poales</taxon>
        <taxon>Poaceae</taxon>
        <taxon>PACMAD clade</taxon>
        <taxon>Panicoideae</taxon>
        <taxon>Andropogonodae</taxon>
        <taxon>Andropogoneae</taxon>
        <taxon>Saccharinae</taxon>
        <taxon>Miscanthus</taxon>
    </lineage>
</organism>
<dbReference type="Pfam" id="PF03372">
    <property type="entry name" value="Exo_endo_phos"/>
    <property type="match status" value="1"/>
</dbReference>
<feature type="compositionally biased region" description="Basic residues" evidence="1">
    <location>
        <begin position="245"/>
        <end position="257"/>
    </location>
</feature>
<evidence type="ECO:0000313" key="3">
    <source>
        <dbReference type="EMBL" id="CAD6218683.1"/>
    </source>
</evidence>
<reference evidence="3" key="1">
    <citation type="submission" date="2020-10" db="EMBL/GenBank/DDBJ databases">
        <authorList>
            <person name="Han B."/>
            <person name="Lu T."/>
            <person name="Zhao Q."/>
            <person name="Huang X."/>
            <person name="Zhao Y."/>
        </authorList>
    </citation>
    <scope>NUCLEOTIDE SEQUENCE</scope>
</reference>
<keyword evidence="4" id="KW-1185">Reference proteome</keyword>
<dbReference type="InterPro" id="IPR001878">
    <property type="entry name" value="Znf_CCHC"/>
</dbReference>
<protein>
    <recommendedName>
        <fullName evidence="2">CCHC-type domain-containing protein</fullName>
    </recommendedName>
</protein>
<evidence type="ECO:0000259" key="2">
    <source>
        <dbReference type="SMART" id="SM00343"/>
    </source>
</evidence>
<feature type="compositionally biased region" description="Polar residues" evidence="1">
    <location>
        <begin position="39"/>
        <end position="56"/>
    </location>
</feature>
<dbReference type="InterPro" id="IPR053253">
    <property type="entry name" value="Sex_diff_modulator"/>
</dbReference>
<evidence type="ECO:0000256" key="1">
    <source>
        <dbReference type="SAM" id="MobiDB-lite"/>
    </source>
</evidence>
<feature type="region of interest" description="Disordered" evidence="1">
    <location>
        <begin position="220"/>
        <end position="280"/>
    </location>
</feature>
<dbReference type="SUPFAM" id="SSF56219">
    <property type="entry name" value="DNase I-like"/>
    <property type="match status" value="1"/>
</dbReference>
<feature type="domain" description="CCHC-type" evidence="2">
    <location>
        <begin position="159"/>
        <end position="175"/>
    </location>
</feature>
<proteinExistence type="predicted"/>
<dbReference type="GO" id="GO:0003824">
    <property type="term" value="F:catalytic activity"/>
    <property type="evidence" value="ECO:0007669"/>
    <property type="project" value="InterPro"/>
</dbReference>
<dbReference type="InterPro" id="IPR036875">
    <property type="entry name" value="Znf_CCHC_sf"/>
</dbReference>
<dbReference type="Proteomes" id="UP000604825">
    <property type="component" value="Unassembled WGS sequence"/>
</dbReference>
<feature type="domain" description="CCHC-type" evidence="2">
    <location>
        <begin position="178"/>
        <end position="194"/>
    </location>
</feature>
<dbReference type="GO" id="GO:0008270">
    <property type="term" value="F:zinc ion binding"/>
    <property type="evidence" value="ECO:0007669"/>
    <property type="project" value="InterPro"/>
</dbReference>
<dbReference type="SUPFAM" id="SSF57756">
    <property type="entry name" value="Retrovirus zinc finger-like domains"/>
    <property type="match status" value="1"/>
</dbReference>
<dbReference type="EMBL" id="CAJGYO010000003">
    <property type="protein sequence ID" value="CAD6218683.1"/>
    <property type="molecule type" value="Genomic_DNA"/>
</dbReference>
<accession>A0A811N6M3</accession>
<feature type="compositionally biased region" description="Low complexity" evidence="1">
    <location>
        <begin position="13"/>
        <end position="23"/>
    </location>
</feature>
<dbReference type="PANTHER" id="PTHR33087:SF51">
    <property type="entry name" value="CCHC-TYPE DOMAIN-CONTAINING PROTEIN"/>
    <property type="match status" value="1"/>
</dbReference>
<dbReference type="Gene3D" id="3.60.10.10">
    <property type="entry name" value="Endonuclease/exonuclease/phosphatase"/>
    <property type="match status" value="1"/>
</dbReference>
<dbReference type="InterPro" id="IPR036691">
    <property type="entry name" value="Endo/exonu/phosph_ase_sf"/>
</dbReference>
<comment type="caution">
    <text evidence="3">The sequence shown here is derived from an EMBL/GenBank/DDBJ whole genome shotgun (WGS) entry which is preliminary data.</text>
</comment>